<reference evidence="2" key="2">
    <citation type="submission" date="2021-04" db="EMBL/GenBank/DDBJ databases">
        <authorList>
            <person name="Gilroy R."/>
        </authorList>
    </citation>
    <scope>NUCLEOTIDE SEQUENCE</scope>
    <source>
        <strain evidence="2">Gambia16-554</strain>
    </source>
</reference>
<evidence type="ECO:0000313" key="2">
    <source>
        <dbReference type="EMBL" id="HIZ86165.1"/>
    </source>
</evidence>
<dbReference type="PANTHER" id="PTHR16214:SF3">
    <property type="entry name" value="TRANSMEMBRANE PROTEIN 260"/>
    <property type="match status" value="1"/>
</dbReference>
<feature type="non-terminal residue" evidence="2">
    <location>
        <position position="515"/>
    </location>
</feature>
<feature type="transmembrane region" description="Helical" evidence="1">
    <location>
        <begin position="294"/>
        <end position="314"/>
    </location>
</feature>
<proteinExistence type="predicted"/>
<dbReference type="PANTHER" id="PTHR16214">
    <property type="entry name" value="TRANSMEMBRANE PROTEIN 260"/>
    <property type="match status" value="1"/>
</dbReference>
<evidence type="ECO:0000313" key="3">
    <source>
        <dbReference type="Proteomes" id="UP000824115"/>
    </source>
</evidence>
<name>A0A9D2KAD7_9BACT</name>
<evidence type="ECO:0000256" key="1">
    <source>
        <dbReference type="SAM" id="Phobius"/>
    </source>
</evidence>
<protein>
    <submittedName>
        <fullName evidence="2">DUF2723 domain-containing protein</fullName>
    </submittedName>
</protein>
<keyword evidence="1" id="KW-1133">Transmembrane helix</keyword>
<sequence>MEQKKFTLINRIFSVIVLVTASITYLMTIEPTVSFWDCGEFIASSYKLEVGHAPGNPVFQMIARFFTMFASSEHAAMAVNIMSALCSAFTIFFLYLTIVHLGRRIIEKNGGNGVLSAGEALSLIGAGVVGALAYCWSDTFWFSAVEAEVYAMSSLFTAVVFWMILKWEEQADTEYADRWIVAIAFLMGLSIGVHLLNLLTIPAIAFVYYYKKATKVTTWGCVGVFAVSAVILAVVLWGIIPYLPKIAALFDLLFVNVFNLPFNTGAAFFVLALLAISFWAIYFTRKKGKHIWNTVMLCFTMIVIGYSAFAMVVIRSANNTPTNEGQPDNPFALVKYLGREQYGSTPLVYGPTFASVPIDYKESSYYTKLDGKYHKTTNPIDYVYASDSKMFFPRMHSKDPSHIRFYKSYTQDRGKVIPGTKEKMPTFGDNLKFFFDYQFNWMYMRYFMWNFAGRQNDLHGQVPGDPISGNWECGIDFIDRARLGDQSEGPDYIIHNKAKNHYYMLPLLLGIIGLL</sequence>
<feature type="transmembrane region" description="Helical" evidence="1">
    <location>
        <begin position="149"/>
        <end position="167"/>
    </location>
</feature>
<organism evidence="2 3">
    <name type="scientific">Candidatus Coprenecus stercoravium</name>
    <dbReference type="NCBI Taxonomy" id="2840735"/>
    <lineage>
        <taxon>Bacteria</taxon>
        <taxon>Pseudomonadati</taxon>
        <taxon>Bacteroidota</taxon>
        <taxon>Bacteroidia</taxon>
        <taxon>Bacteroidales</taxon>
        <taxon>Rikenellaceae</taxon>
        <taxon>Rikenellaceae incertae sedis</taxon>
        <taxon>Candidatus Coprenecus</taxon>
    </lineage>
</organism>
<comment type="caution">
    <text evidence="2">The sequence shown here is derived from an EMBL/GenBank/DDBJ whole genome shotgun (WGS) entry which is preliminary data.</text>
</comment>
<dbReference type="Proteomes" id="UP000824115">
    <property type="component" value="Unassembled WGS sequence"/>
</dbReference>
<feature type="transmembrane region" description="Helical" evidence="1">
    <location>
        <begin position="216"/>
        <end position="240"/>
    </location>
</feature>
<dbReference type="AlphaFoldDB" id="A0A9D2KAD7"/>
<feature type="transmembrane region" description="Helical" evidence="1">
    <location>
        <begin position="75"/>
        <end position="98"/>
    </location>
</feature>
<feature type="transmembrane region" description="Helical" evidence="1">
    <location>
        <begin position="260"/>
        <end position="282"/>
    </location>
</feature>
<dbReference type="InterPro" id="IPR052724">
    <property type="entry name" value="GT117_domain-containing"/>
</dbReference>
<dbReference type="Pfam" id="PF11028">
    <property type="entry name" value="TMEM260-like"/>
    <property type="match status" value="1"/>
</dbReference>
<dbReference type="EMBL" id="DXAW01000114">
    <property type="protein sequence ID" value="HIZ86165.1"/>
    <property type="molecule type" value="Genomic_DNA"/>
</dbReference>
<dbReference type="InterPro" id="IPR021280">
    <property type="entry name" value="TMEM260-like"/>
</dbReference>
<accession>A0A9D2KAD7</accession>
<reference evidence="2" key="1">
    <citation type="journal article" date="2021" name="PeerJ">
        <title>Extensive microbial diversity within the chicken gut microbiome revealed by metagenomics and culture.</title>
        <authorList>
            <person name="Gilroy R."/>
            <person name="Ravi A."/>
            <person name="Getino M."/>
            <person name="Pursley I."/>
            <person name="Horton D.L."/>
            <person name="Alikhan N.F."/>
            <person name="Baker D."/>
            <person name="Gharbi K."/>
            <person name="Hall N."/>
            <person name="Watson M."/>
            <person name="Adriaenssens E.M."/>
            <person name="Foster-Nyarko E."/>
            <person name="Jarju S."/>
            <person name="Secka A."/>
            <person name="Antonio M."/>
            <person name="Oren A."/>
            <person name="Chaudhuri R.R."/>
            <person name="La Ragione R."/>
            <person name="Hildebrand F."/>
            <person name="Pallen M.J."/>
        </authorList>
    </citation>
    <scope>NUCLEOTIDE SEQUENCE</scope>
    <source>
        <strain evidence="2">Gambia16-554</strain>
    </source>
</reference>
<feature type="transmembrane region" description="Helical" evidence="1">
    <location>
        <begin position="12"/>
        <end position="29"/>
    </location>
</feature>
<keyword evidence="1" id="KW-0812">Transmembrane</keyword>
<feature type="transmembrane region" description="Helical" evidence="1">
    <location>
        <begin position="179"/>
        <end position="209"/>
    </location>
</feature>
<keyword evidence="1" id="KW-0472">Membrane</keyword>
<gene>
    <name evidence="2" type="ORF">IAC04_06715</name>
</gene>